<accession>A0A974DGZ5</accession>
<dbReference type="AlphaFoldDB" id="A0A974DGZ5"/>
<evidence type="ECO:0000313" key="1">
    <source>
        <dbReference type="EMBL" id="OCT91492.1"/>
    </source>
</evidence>
<name>A0A974DGZ5_XENLA</name>
<dbReference type="Proteomes" id="UP000694892">
    <property type="component" value="Chromosome 2S"/>
</dbReference>
<dbReference type="EMBL" id="CM004469">
    <property type="protein sequence ID" value="OCT91492.1"/>
    <property type="molecule type" value="Genomic_DNA"/>
</dbReference>
<organism evidence="1 2">
    <name type="scientific">Xenopus laevis</name>
    <name type="common">African clawed frog</name>
    <dbReference type="NCBI Taxonomy" id="8355"/>
    <lineage>
        <taxon>Eukaryota</taxon>
        <taxon>Metazoa</taxon>
        <taxon>Chordata</taxon>
        <taxon>Craniata</taxon>
        <taxon>Vertebrata</taxon>
        <taxon>Euteleostomi</taxon>
        <taxon>Amphibia</taxon>
        <taxon>Batrachia</taxon>
        <taxon>Anura</taxon>
        <taxon>Pipoidea</taxon>
        <taxon>Pipidae</taxon>
        <taxon>Xenopodinae</taxon>
        <taxon>Xenopus</taxon>
        <taxon>Xenopus</taxon>
    </lineage>
</organism>
<evidence type="ECO:0000313" key="2">
    <source>
        <dbReference type="Proteomes" id="UP000694892"/>
    </source>
</evidence>
<sequence length="144" mass="16353">MPVRSASLWVFSKPLAAVYRSCLVKPEPGSRTSGMLEDLVPLNRNDCRPSSIHIPTSHSNHCLVARANRKAQSIFKNHSSLLHTVKYISEALSTFSHGLHFAYAYNNNKKPRIPSWYILEQKNNKTHMTTVCTNKWKYLREGGA</sequence>
<reference evidence="2" key="1">
    <citation type="journal article" date="2016" name="Nature">
        <title>Genome evolution in the allotetraploid frog Xenopus laevis.</title>
        <authorList>
            <person name="Session A.M."/>
            <person name="Uno Y."/>
            <person name="Kwon T."/>
            <person name="Chapman J.A."/>
            <person name="Toyoda A."/>
            <person name="Takahashi S."/>
            <person name="Fukui A."/>
            <person name="Hikosaka A."/>
            <person name="Suzuki A."/>
            <person name="Kondo M."/>
            <person name="van Heeringen S.J."/>
            <person name="Quigley I."/>
            <person name="Heinz S."/>
            <person name="Ogino H."/>
            <person name="Ochi H."/>
            <person name="Hellsten U."/>
            <person name="Lyons J.B."/>
            <person name="Simakov O."/>
            <person name="Putnam N."/>
            <person name="Stites J."/>
            <person name="Kuroki Y."/>
            <person name="Tanaka T."/>
            <person name="Michiue T."/>
            <person name="Watanabe M."/>
            <person name="Bogdanovic O."/>
            <person name="Lister R."/>
            <person name="Georgiou G."/>
            <person name="Paranjpe S.S."/>
            <person name="van Kruijsbergen I."/>
            <person name="Shu S."/>
            <person name="Carlson J."/>
            <person name="Kinoshita T."/>
            <person name="Ohta Y."/>
            <person name="Mawaribuchi S."/>
            <person name="Jenkins J."/>
            <person name="Grimwood J."/>
            <person name="Schmutz J."/>
            <person name="Mitros T."/>
            <person name="Mozaffari S.V."/>
            <person name="Suzuki Y."/>
            <person name="Haramoto Y."/>
            <person name="Yamamoto T.S."/>
            <person name="Takagi C."/>
            <person name="Heald R."/>
            <person name="Miller K."/>
            <person name="Haudenschild C."/>
            <person name="Kitzman J."/>
            <person name="Nakayama T."/>
            <person name="Izutsu Y."/>
            <person name="Robert J."/>
            <person name="Fortriede J."/>
            <person name="Burns K."/>
            <person name="Lotay V."/>
            <person name="Karimi K."/>
            <person name="Yasuoka Y."/>
            <person name="Dichmann D.S."/>
            <person name="Flajnik M.F."/>
            <person name="Houston D.W."/>
            <person name="Shendure J."/>
            <person name="DuPasquier L."/>
            <person name="Vize P.D."/>
            <person name="Zorn A.M."/>
            <person name="Ito M."/>
            <person name="Marcotte E.M."/>
            <person name="Wallingford J.B."/>
            <person name="Ito Y."/>
            <person name="Asashima M."/>
            <person name="Ueno N."/>
            <person name="Matsuda Y."/>
            <person name="Veenstra G.J."/>
            <person name="Fujiyama A."/>
            <person name="Harland R.M."/>
            <person name="Taira M."/>
            <person name="Rokhsar D.S."/>
        </authorList>
    </citation>
    <scope>NUCLEOTIDE SEQUENCE [LARGE SCALE GENOMIC DNA]</scope>
    <source>
        <strain evidence="2">J</strain>
    </source>
</reference>
<gene>
    <name evidence="1" type="ORF">XELAEV_18014547mg</name>
</gene>
<proteinExistence type="predicted"/>
<protein>
    <submittedName>
        <fullName evidence="1">Uncharacterized protein</fullName>
    </submittedName>
</protein>